<accession>A0A8H6S7H6</accession>
<evidence type="ECO:0000313" key="2">
    <source>
        <dbReference type="Proteomes" id="UP000636479"/>
    </source>
</evidence>
<dbReference type="EMBL" id="JACAZF010000010">
    <property type="protein sequence ID" value="KAF7293516.1"/>
    <property type="molecule type" value="Genomic_DNA"/>
</dbReference>
<gene>
    <name evidence="1" type="ORF">MIND_01129900</name>
</gene>
<proteinExistence type="predicted"/>
<dbReference type="AlphaFoldDB" id="A0A8H6S7H6"/>
<dbReference type="Proteomes" id="UP000636479">
    <property type="component" value="Unassembled WGS sequence"/>
</dbReference>
<sequence>MEAPMSDLSPRSLTFTFTLIHGNEADDLYSSFLKRTMESRRRVNLEETDPPMNDHRTLVLGFDGTGDQFDDDNSNVVNVFSLLKKYDPSKQLVDHQLLVPGWPNFIARSMRCWEATSTHMLWRATSS</sequence>
<dbReference type="GeneID" id="59350363"/>
<evidence type="ECO:0000313" key="1">
    <source>
        <dbReference type="EMBL" id="KAF7293516.1"/>
    </source>
</evidence>
<dbReference type="RefSeq" id="XP_037215679.1">
    <property type="nucleotide sequence ID" value="XM_037367847.1"/>
</dbReference>
<comment type="caution">
    <text evidence="1">The sequence shown here is derived from an EMBL/GenBank/DDBJ whole genome shotgun (WGS) entry which is preliminary data.</text>
</comment>
<reference evidence="1" key="1">
    <citation type="submission" date="2020-05" db="EMBL/GenBank/DDBJ databases">
        <title>Mycena genomes resolve the evolution of fungal bioluminescence.</title>
        <authorList>
            <person name="Tsai I.J."/>
        </authorList>
    </citation>
    <scope>NUCLEOTIDE SEQUENCE</scope>
    <source>
        <strain evidence="1">171206Taipei</strain>
    </source>
</reference>
<protein>
    <submittedName>
        <fullName evidence="1">Zn(2)-C6 fungal-type domain-containing protein</fullName>
    </submittedName>
</protein>
<organism evidence="1 2">
    <name type="scientific">Mycena indigotica</name>
    <dbReference type="NCBI Taxonomy" id="2126181"/>
    <lineage>
        <taxon>Eukaryota</taxon>
        <taxon>Fungi</taxon>
        <taxon>Dikarya</taxon>
        <taxon>Basidiomycota</taxon>
        <taxon>Agaricomycotina</taxon>
        <taxon>Agaricomycetes</taxon>
        <taxon>Agaricomycetidae</taxon>
        <taxon>Agaricales</taxon>
        <taxon>Marasmiineae</taxon>
        <taxon>Mycenaceae</taxon>
        <taxon>Mycena</taxon>
    </lineage>
</organism>
<dbReference type="OrthoDB" id="538223at2759"/>
<name>A0A8H6S7H6_9AGAR</name>
<keyword evidence="2" id="KW-1185">Reference proteome</keyword>